<feature type="domain" description="N-acetyltransferase" evidence="4">
    <location>
        <begin position="142"/>
        <end position="311"/>
    </location>
</feature>
<dbReference type="PANTHER" id="PTHR43792">
    <property type="entry name" value="GNAT FAMILY, PUTATIVE (AFU_ORTHOLOGUE AFUA_3G00765)-RELATED-RELATED"/>
    <property type="match status" value="1"/>
</dbReference>
<keyword evidence="2" id="KW-0012">Acyltransferase</keyword>
<gene>
    <name evidence="5" type="ORF">SAMN05443638_11083</name>
</gene>
<accession>A0A1M4W658</accession>
<dbReference type="InterPro" id="IPR051531">
    <property type="entry name" value="N-acetyltransferase"/>
</dbReference>
<dbReference type="STRING" id="1533.SAMN05443638_11083"/>
<organism evidence="5 6">
    <name type="scientific">Clostridium fallax</name>
    <dbReference type="NCBI Taxonomy" id="1533"/>
    <lineage>
        <taxon>Bacteria</taxon>
        <taxon>Bacillati</taxon>
        <taxon>Bacillota</taxon>
        <taxon>Clostridia</taxon>
        <taxon>Eubacteriales</taxon>
        <taxon>Clostridiaceae</taxon>
        <taxon>Clostridium</taxon>
    </lineage>
</organism>
<reference evidence="5 6" key="1">
    <citation type="submission" date="2016-11" db="EMBL/GenBank/DDBJ databases">
        <authorList>
            <person name="Jaros S."/>
            <person name="Januszkiewicz K."/>
            <person name="Wedrychowicz H."/>
        </authorList>
    </citation>
    <scope>NUCLEOTIDE SEQUENCE [LARGE SCALE GENOMIC DNA]</scope>
    <source>
        <strain evidence="5 6">DSM 2631</strain>
    </source>
</reference>
<dbReference type="AlphaFoldDB" id="A0A1M4W658"/>
<dbReference type="InterPro" id="IPR016181">
    <property type="entry name" value="Acyl_CoA_acyltransferase"/>
</dbReference>
<evidence type="ECO:0000256" key="2">
    <source>
        <dbReference type="ARBA" id="ARBA00023315"/>
    </source>
</evidence>
<dbReference type="PROSITE" id="PS51186">
    <property type="entry name" value="GNAT"/>
    <property type="match status" value="1"/>
</dbReference>
<dbReference type="Proteomes" id="UP000184035">
    <property type="component" value="Unassembled WGS sequence"/>
</dbReference>
<keyword evidence="6" id="KW-1185">Reference proteome</keyword>
<keyword evidence="1 5" id="KW-0808">Transferase</keyword>
<dbReference type="Pfam" id="PF13302">
    <property type="entry name" value="Acetyltransf_3"/>
    <property type="match status" value="1"/>
</dbReference>
<dbReference type="SUPFAM" id="SSF55729">
    <property type="entry name" value="Acyl-CoA N-acyltransferases (Nat)"/>
    <property type="match status" value="1"/>
</dbReference>
<dbReference type="RefSeq" id="WP_072895388.1">
    <property type="nucleotide sequence ID" value="NZ_FQVM01000010.1"/>
</dbReference>
<dbReference type="PANTHER" id="PTHR43792:SF8">
    <property type="entry name" value="[RIBOSOMAL PROTEIN US5]-ALANINE N-ACETYLTRANSFERASE"/>
    <property type="match status" value="1"/>
</dbReference>
<dbReference type="OrthoDB" id="9801656at2"/>
<name>A0A1M4W658_9CLOT</name>
<dbReference type="CDD" id="cd04301">
    <property type="entry name" value="NAT_SF"/>
    <property type="match status" value="1"/>
</dbReference>
<evidence type="ECO:0000256" key="1">
    <source>
        <dbReference type="ARBA" id="ARBA00022679"/>
    </source>
</evidence>
<dbReference type="EMBL" id="FQVM01000010">
    <property type="protein sequence ID" value="SHE76625.1"/>
    <property type="molecule type" value="Genomic_DNA"/>
</dbReference>
<dbReference type="InterPro" id="IPR000182">
    <property type="entry name" value="GNAT_dom"/>
</dbReference>
<evidence type="ECO:0000256" key="3">
    <source>
        <dbReference type="ARBA" id="ARBA00038502"/>
    </source>
</evidence>
<evidence type="ECO:0000313" key="6">
    <source>
        <dbReference type="Proteomes" id="UP000184035"/>
    </source>
</evidence>
<dbReference type="Gene3D" id="3.40.630.30">
    <property type="match status" value="2"/>
</dbReference>
<sequence>MPQKNKVIIELVKGTISEYVIKDNMGITIGRFAVIEKDNKNKNSTIRLKFYRTDNYLLFSEVIELMLNGIFKDKDIYKLNIITAEDTNIGVFLSKGFILEGILTDNVFENGVHKSEIAFGITVNEYNIHSNIVQVQLKGSNIILKNLTPEYSCDLLDYYLRNKEYLEPFEPARDKSFYTLEGQKEILLEGYKQFIDGTSLDFGIFKDNKLIGKIKLSNIVFGVLRNAFLGYSIDENYQGKGFMREAVNLVLDYAFKEMGLHRIEASTLINNEKSQRVLKNCGFKELGINEEYLYINGQWSDHIIFYRINTEM</sequence>
<evidence type="ECO:0000259" key="4">
    <source>
        <dbReference type="PROSITE" id="PS51186"/>
    </source>
</evidence>
<protein>
    <submittedName>
        <fullName evidence="5">Ribosomal-protein-alanine N-acetyltransferase</fullName>
    </submittedName>
</protein>
<dbReference type="GO" id="GO:0008999">
    <property type="term" value="F:protein-N-terminal-alanine acetyltransferase activity"/>
    <property type="evidence" value="ECO:0007669"/>
    <property type="project" value="TreeGrafter"/>
</dbReference>
<evidence type="ECO:0000313" key="5">
    <source>
        <dbReference type="EMBL" id="SHE76625.1"/>
    </source>
</evidence>
<proteinExistence type="inferred from homology"/>
<comment type="similarity">
    <text evidence="3">Belongs to the acetyltransferase family. RimJ subfamily.</text>
</comment>
<dbReference type="GO" id="GO:0005737">
    <property type="term" value="C:cytoplasm"/>
    <property type="evidence" value="ECO:0007669"/>
    <property type="project" value="TreeGrafter"/>
</dbReference>